<evidence type="ECO:0000256" key="2">
    <source>
        <dbReference type="ARBA" id="ARBA00022801"/>
    </source>
</evidence>
<dbReference type="EMBL" id="JBHMEP010000002">
    <property type="protein sequence ID" value="MFB9135825.1"/>
    <property type="molecule type" value="Genomic_DNA"/>
</dbReference>
<comment type="similarity">
    <text evidence="4">Belongs to the PHP family.</text>
</comment>
<dbReference type="PANTHER" id="PTHR36928:SF1">
    <property type="entry name" value="PHOSPHATASE YCDX-RELATED"/>
    <property type="match status" value="1"/>
</dbReference>
<keyword evidence="3 4" id="KW-0862">Zinc</keyword>
<comment type="cofactor">
    <cofactor evidence="4">
        <name>Zn(2+)</name>
        <dbReference type="ChEBI" id="CHEBI:29105"/>
    </cofactor>
    <text evidence="4">Binds 3 Zn(2+) ions per subunit.</text>
</comment>
<dbReference type="HAMAP" id="MF_01561">
    <property type="entry name" value="YcdX_phosphat"/>
    <property type="match status" value="1"/>
</dbReference>
<feature type="binding site" evidence="4">
    <location>
        <position position="16"/>
    </location>
    <ligand>
        <name>Zn(2+)</name>
        <dbReference type="ChEBI" id="CHEBI:29105"/>
        <label>2</label>
    </ligand>
</feature>
<dbReference type="Pfam" id="PF02811">
    <property type="entry name" value="PHP"/>
    <property type="match status" value="1"/>
</dbReference>
<dbReference type="CDD" id="cd07437">
    <property type="entry name" value="PHP_HisPPase_Ycdx_like"/>
    <property type="match status" value="1"/>
</dbReference>
<dbReference type="Proteomes" id="UP001589645">
    <property type="component" value="Unassembled WGS sequence"/>
</dbReference>
<feature type="binding site" evidence="4">
    <location>
        <position position="196"/>
    </location>
    <ligand>
        <name>Zn(2+)</name>
        <dbReference type="ChEBI" id="CHEBI:29105"/>
        <label>2</label>
    </ligand>
</feature>
<feature type="binding site" evidence="4">
    <location>
        <position position="194"/>
    </location>
    <ligand>
        <name>Zn(2+)</name>
        <dbReference type="ChEBI" id="CHEBI:29105"/>
        <label>1</label>
    </ligand>
</feature>
<accession>A0ABV5HNL6</accession>
<keyword evidence="7" id="KW-1185">Reference proteome</keyword>
<feature type="binding site" evidence="4">
    <location>
        <position position="10"/>
    </location>
    <ligand>
        <name>Zn(2+)</name>
        <dbReference type="ChEBI" id="CHEBI:29105"/>
        <label>1</label>
    </ligand>
</feature>
<evidence type="ECO:0000313" key="6">
    <source>
        <dbReference type="EMBL" id="MFB9135825.1"/>
    </source>
</evidence>
<gene>
    <name evidence="6" type="ORF">ACFFUV_12705</name>
</gene>
<evidence type="ECO:0000259" key="5">
    <source>
        <dbReference type="SMART" id="SM00481"/>
    </source>
</evidence>
<dbReference type="NCBIfam" id="NF006702">
    <property type="entry name" value="PRK09248.1"/>
    <property type="match status" value="1"/>
</dbReference>
<proteinExistence type="inferred from homology"/>
<dbReference type="InterPro" id="IPR023710">
    <property type="entry name" value="Phosphatase_YcdX_put"/>
</dbReference>
<feature type="binding site" evidence="4">
    <location>
        <position position="74"/>
    </location>
    <ligand>
        <name>Zn(2+)</name>
        <dbReference type="ChEBI" id="CHEBI:29105"/>
        <label>1</label>
    </ligand>
</feature>
<dbReference type="RefSeq" id="WP_390193218.1">
    <property type="nucleotide sequence ID" value="NZ_JBHMEP010000002.1"/>
</dbReference>
<evidence type="ECO:0000256" key="3">
    <source>
        <dbReference type="ARBA" id="ARBA00022833"/>
    </source>
</evidence>
<dbReference type="InterPro" id="IPR016195">
    <property type="entry name" value="Pol/histidinol_Pase-like"/>
</dbReference>
<dbReference type="InterPro" id="IPR050243">
    <property type="entry name" value="PHP_phosphatase"/>
</dbReference>
<feature type="binding site" evidence="4">
    <location>
        <position position="74"/>
    </location>
    <ligand>
        <name>Zn(2+)</name>
        <dbReference type="ChEBI" id="CHEBI:29105"/>
        <label>3</label>
    </ligand>
</feature>
<dbReference type="SUPFAM" id="SSF89550">
    <property type="entry name" value="PHP domain-like"/>
    <property type="match status" value="1"/>
</dbReference>
<feature type="binding site" evidence="4">
    <location>
        <position position="132"/>
    </location>
    <ligand>
        <name>Zn(2+)</name>
        <dbReference type="ChEBI" id="CHEBI:29105"/>
        <label>3</label>
    </ligand>
</feature>
<name>A0ABV5HNL6_9VIBR</name>
<comment type="caution">
    <text evidence="6">The sequence shown here is derived from an EMBL/GenBank/DDBJ whole genome shotgun (WGS) entry which is preliminary data.</text>
</comment>
<dbReference type="InterPro" id="IPR003141">
    <property type="entry name" value="Pol/His_phosphatase_N"/>
</dbReference>
<keyword evidence="2 4" id="KW-0378">Hydrolase</keyword>
<dbReference type="Gene3D" id="3.20.20.140">
    <property type="entry name" value="Metal-dependent hydrolases"/>
    <property type="match status" value="1"/>
</dbReference>
<evidence type="ECO:0000256" key="4">
    <source>
        <dbReference type="HAMAP-Rule" id="MF_01561"/>
    </source>
</evidence>
<feature type="binding site" evidence="4">
    <location>
        <position position="8"/>
    </location>
    <ligand>
        <name>Zn(2+)</name>
        <dbReference type="ChEBI" id="CHEBI:29105"/>
        <label>1</label>
    </ligand>
</feature>
<dbReference type="InterPro" id="IPR004013">
    <property type="entry name" value="PHP_dom"/>
</dbReference>
<protein>
    <submittedName>
        <fullName evidence="6">Phosphatase</fullName>
    </submittedName>
</protein>
<reference evidence="6 7" key="1">
    <citation type="submission" date="2024-09" db="EMBL/GenBank/DDBJ databases">
        <authorList>
            <person name="Sun Q."/>
            <person name="Mori K."/>
        </authorList>
    </citation>
    <scope>NUCLEOTIDE SEQUENCE [LARGE SCALE GENOMIC DNA]</scope>
    <source>
        <strain evidence="6 7">CECT 8064</strain>
    </source>
</reference>
<evidence type="ECO:0000256" key="1">
    <source>
        <dbReference type="ARBA" id="ARBA00022723"/>
    </source>
</evidence>
<organism evidence="6 7">
    <name type="scientific">Vibrio olivae</name>
    <dbReference type="NCBI Taxonomy" id="1243002"/>
    <lineage>
        <taxon>Bacteria</taxon>
        <taxon>Pseudomonadati</taxon>
        <taxon>Pseudomonadota</taxon>
        <taxon>Gammaproteobacteria</taxon>
        <taxon>Vibrionales</taxon>
        <taxon>Vibrionaceae</taxon>
        <taxon>Vibrio</taxon>
    </lineage>
</organism>
<feature type="binding site" evidence="4">
    <location>
        <position position="102"/>
    </location>
    <ligand>
        <name>Zn(2+)</name>
        <dbReference type="ChEBI" id="CHEBI:29105"/>
        <label>3</label>
    </ligand>
</feature>
<dbReference type="SMART" id="SM00481">
    <property type="entry name" value="POLIIIAc"/>
    <property type="match status" value="1"/>
</dbReference>
<evidence type="ECO:0000313" key="7">
    <source>
        <dbReference type="Proteomes" id="UP001589645"/>
    </source>
</evidence>
<dbReference type="PANTHER" id="PTHR36928">
    <property type="entry name" value="PHOSPHATASE YCDX-RELATED"/>
    <property type="match status" value="1"/>
</dbReference>
<feature type="domain" description="Polymerase/histidinol phosphatase N-terminal" evidence="5">
    <location>
        <begin position="5"/>
        <end position="79"/>
    </location>
</feature>
<feature type="binding site" evidence="4">
    <location>
        <position position="41"/>
    </location>
    <ligand>
        <name>Zn(2+)</name>
        <dbReference type="ChEBI" id="CHEBI:29105"/>
        <label>2</label>
    </ligand>
</feature>
<keyword evidence="1 4" id="KW-0479">Metal-binding</keyword>
<sequence length="247" mass="27075">MKLSVDTHTHTYASGHAYSTLIENAQAAKECGLAMFCTTDHSESMPGAPHYWFFSNQKILPLFIHDVAVLRGVEANIVNTAGDIDLPESVDRRLDWMIASFHEPVFTPSDSKTHTQALLNVIKSGRVDALGHLGNPNFDFDFEAVLTCAAEHNVAIEVNNTSLRGNSRVGSVERCEAIVQLGHQLGVFFTTGSDAHYRDDIGNLALASELLAKVGVDEAKVITHSPRQFLDFIELRGRATIPEFDGL</sequence>